<proteinExistence type="predicted"/>
<keyword evidence="4" id="KW-1185">Reference proteome</keyword>
<keyword evidence="2" id="KW-1133">Transmembrane helix</keyword>
<gene>
    <name evidence="3" type="ORF">SAMN03080610_03380</name>
</gene>
<dbReference type="AlphaFoldDB" id="A0A1G5P818"/>
<keyword evidence="2" id="KW-0812">Transmembrane</keyword>
<feature type="compositionally biased region" description="Basic and acidic residues" evidence="1">
    <location>
        <begin position="231"/>
        <end position="242"/>
    </location>
</feature>
<name>A0A1G5P818_AFIMA</name>
<evidence type="ECO:0000256" key="1">
    <source>
        <dbReference type="SAM" id="MobiDB-lite"/>
    </source>
</evidence>
<organism evidence="3 4">
    <name type="scientific">Afifella marina DSM 2698</name>
    <dbReference type="NCBI Taxonomy" id="1120955"/>
    <lineage>
        <taxon>Bacteria</taxon>
        <taxon>Pseudomonadati</taxon>
        <taxon>Pseudomonadota</taxon>
        <taxon>Alphaproteobacteria</taxon>
        <taxon>Hyphomicrobiales</taxon>
        <taxon>Afifellaceae</taxon>
        <taxon>Afifella</taxon>
    </lineage>
</organism>
<evidence type="ECO:0000313" key="4">
    <source>
        <dbReference type="Proteomes" id="UP000199347"/>
    </source>
</evidence>
<reference evidence="3 4" key="1">
    <citation type="submission" date="2016-10" db="EMBL/GenBank/DDBJ databases">
        <authorList>
            <person name="de Groot N.N."/>
        </authorList>
    </citation>
    <scope>NUCLEOTIDE SEQUENCE [LARGE SCALE GENOMIC DNA]</scope>
    <source>
        <strain evidence="3 4">DSM 2698</strain>
    </source>
</reference>
<feature type="transmembrane region" description="Helical" evidence="2">
    <location>
        <begin position="180"/>
        <end position="202"/>
    </location>
</feature>
<dbReference type="EMBL" id="FMVW01000010">
    <property type="protein sequence ID" value="SCZ45269.1"/>
    <property type="molecule type" value="Genomic_DNA"/>
</dbReference>
<feature type="region of interest" description="Disordered" evidence="1">
    <location>
        <begin position="218"/>
        <end position="257"/>
    </location>
</feature>
<evidence type="ECO:0000313" key="3">
    <source>
        <dbReference type="EMBL" id="SCZ45269.1"/>
    </source>
</evidence>
<dbReference type="Proteomes" id="UP000199347">
    <property type="component" value="Unassembled WGS sequence"/>
</dbReference>
<evidence type="ECO:0000256" key="2">
    <source>
        <dbReference type="SAM" id="Phobius"/>
    </source>
</evidence>
<sequence>MQFLAQLAHSRIFTLAGDAELGRLRSGRFASRLRLRPLLHVALWWCCFRLWRDGCLGGRFRGPLPPFVRLFLLPMQEFRSWPCFLPARICLTRRPFASWWRGSGSFWACRFCTLRCGLGCGFTRRLGLSLRRLLRGLLRPFGPRCRRCRLHWARTLRRPLGLVRLRLRSLLWRRAGLSELWTFAVLLALLLTLAVAASRADVGRPVGLSRLRKEGRALHAGSAGGGGVGERQSERRRREYGCKSHRPIRVPSPLGHG</sequence>
<protein>
    <submittedName>
        <fullName evidence="3">Uncharacterized protein</fullName>
    </submittedName>
</protein>
<accession>A0A1G5P818</accession>
<keyword evidence="2" id="KW-0472">Membrane</keyword>